<feature type="domain" description="Retrovirus-related Pol polyprotein from transposon TNT 1-94-like beta-barrel" evidence="3">
    <location>
        <begin position="98"/>
        <end position="159"/>
    </location>
</feature>
<organism evidence="4 5">
    <name type="scientific">Prunus dulcis</name>
    <name type="common">Almond</name>
    <name type="synonym">Amygdalus dulcis</name>
    <dbReference type="NCBI Taxonomy" id="3755"/>
    <lineage>
        <taxon>Eukaryota</taxon>
        <taxon>Viridiplantae</taxon>
        <taxon>Streptophyta</taxon>
        <taxon>Embryophyta</taxon>
        <taxon>Tracheophyta</taxon>
        <taxon>Spermatophyta</taxon>
        <taxon>Magnoliopsida</taxon>
        <taxon>eudicotyledons</taxon>
        <taxon>Gunneridae</taxon>
        <taxon>Pentapetalae</taxon>
        <taxon>rosids</taxon>
        <taxon>fabids</taxon>
        <taxon>Rosales</taxon>
        <taxon>Rosaceae</taxon>
        <taxon>Amygdaloideae</taxon>
        <taxon>Amygdaleae</taxon>
        <taxon>Prunus</taxon>
    </lineage>
</organism>
<feature type="transmembrane region" description="Helical" evidence="2">
    <location>
        <begin position="152"/>
        <end position="169"/>
    </location>
</feature>
<reference evidence="4 5" key="1">
    <citation type="journal article" date="2022" name="G3 (Bethesda)">
        <title>Whole-genome sequence and methylome profiling of the almond [Prunus dulcis (Mill.) D.A. Webb] cultivar 'Nonpareil'.</title>
        <authorList>
            <person name="D'Amico-Willman K.M."/>
            <person name="Ouma W.Z."/>
            <person name="Meulia T."/>
            <person name="Sideli G.M."/>
            <person name="Gradziel T.M."/>
            <person name="Fresnedo-Ramirez J."/>
        </authorList>
    </citation>
    <scope>NUCLEOTIDE SEQUENCE [LARGE SCALE GENOMIC DNA]</scope>
    <source>
        <strain evidence="4">Clone GOH B32 T37-40</strain>
    </source>
</reference>
<proteinExistence type="predicted"/>
<name>A0AAD4WFB6_PRUDU</name>
<sequence length="191" mass="21389">MAGSRSSEVRTPIFFGENYELWRIKMNNTAEKAFASFSVSPKGQNKGGAQSGSSKFQKNWNPKGKIVQKANCASQMEVTGNLFYANSAITEAKINGEWYIDSACNNHMAGNVEVPVDIRTNVAEKVQIPIGALVDVAGMGSLVMDTNRGRKFIREVMYLLVLNYGAVYYLYYYHAFIYMICMVKFVILVLF</sequence>
<keyword evidence="2" id="KW-1133">Transmembrane helix</keyword>
<dbReference type="Proteomes" id="UP001054821">
    <property type="component" value="Chromosome 2"/>
</dbReference>
<feature type="compositionally biased region" description="Polar residues" evidence="1">
    <location>
        <begin position="51"/>
        <end position="60"/>
    </location>
</feature>
<evidence type="ECO:0000313" key="4">
    <source>
        <dbReference type="EMBL" id="KAI5342086.1"/>
    </source>
</evidence>
<evidence type="ECO:0000313" key="5">
    <source>
        <dbReference type="Proteomes" id="UP001054821"/>
    </source>
</evidence>
<dbReference type="Pfam" id="PF22936">
    <property type="entry name" value="Pol_BBD"/>
    <property type="match status" value="1"/>
</dbReference>
<evidence type="ECO:0000259" key="3">
    <source>
        <dbReference type="Pfam" id="PF22936"/>
    </source>
</evidence>
<dbReference type="EMBL" id="JAJFAZ020000002">
    <property type="protein sequence ID" value="KAI5342086.1"/>
    <property type="molecule type" value="Genomic_DNA"/>
</dbReference>
<comment type="caution">
    <text evidence="4">The sequence shown here is derived from an EMBL/GenBank/DDBJ whole genome shotgun (WGS) entry which is preliminary data.</text>
</comment>
<dbReference type="InterPro" id="IPR054722">
    <property type="entry name" value="PolX-like_BBD"/>
</dbReference>
<accession>A0AAD4WFB6</accession>
<keyword evidence="2" id="KW-0812">Transmembrane</keyword>
<dbReference type="AlphaFoldDB" id="A0AAD4WFB6"/>
<evidence type="ECO:0000256" key="2">
    <source>
        <dbReference type="SAM" id="Phobius"/>
    </source>
</evidence>
<gene>
    <name evidence="4" type="ORF">L3X38_009961</name>
</gene>
<feature type="region of interest" description="Disordered" evidence="1">
    <location>
        <begin position="41"/>
        <end position="60"/>
    </location>
</feature>
<keyword evidence="2" id="KW-0472">Membrane</keyword>
<keyword evidence="5" id="KW-1185">Reference proteome</keyword>
<evidence type="ECO:0000256" key="1">
    <source>
        <dbReference type="SAM" id="MobiDB-lite"/>
    </source>
</evidence>
<protein>
    <recommendedName>
        <fullName evidence="3">Retrovirus-related Pol polyprotein from transposon TNT 1-94-like beta-barrel domain-containing protein</fullName>
    </recommendedName>
</protein>